<evidence type="ECO:0000256" key="2">
    <source>
        <dbReference type="ARBA" id="ARBA00022692"/>
    </source>
</evidence>
<sequence>MGVRIAVNRFEKWLLTVFFIELFIGGGGRLIDFGVLSIRQVLFLLILCTFVFRILKNKQFLDRNVNTFFDFNITSVAIYMLVTWFGVSALIGLIHGHALSTVAMDFFRVSFFLLYFPLAYYISEERYRKSKIISILKYSSLIVAVFTILISLAGKTIFNNNFDVFYNFINSIMNDDLFFRPSHSVFYKGHFFVLMGLLVSLNAVLSKQGSKVDVVNIIVCLISIIWSETRGFLLAIMFGILFIVMMDVKTFTDQIKGLWKKAVHLLNSKFILKKIVVSLLIVIAVPFMYKYMTIERFGTETVSQQKPKAPAEKPEEPQVNDVSVNSRLEFISASKDLVFKNVPAFVVGSGYGTEIAGRDSGIEMSFLDILVEQGVIGLALWLYVCFIIFYNYHLVYKAQGSVETTDISLLACIAALVLLTNINPFINNPLGIGFILTVLVLSKNKRDALKRAV</sequence>
<evidence type="ECO:0000313" key="7">
    <source>
        <dbReference type="EMBL" id="MFB9757357.1"/>
    </source>
</evidence>
<feature type="domain" description="O-antigen ligase-related" evidence="6">
    <location>
        <begin position="217"/>
        <end position="382"/>
    </location>
</feature>
<evidence type="ECO:0000259" key="6">
    <source>
        <dbReference type="Pfam" id="PF04932"/>
    </source>
</evidence>
<keyword evidence="3 5" id="KW-1133">Transmembrane helix</keyword>
<keyword evidence="7" id="KW-0436">Ligase</keyword>
<feature type="transmembrane region" description="Helical" evidence="5">
    <location>
        <begin position="369"/>
        <end position="390"/>
    </location>
</feature>
<accession>A0ABV5WAG5</accession>
<organism evidence="7 8">
    <name type="scientific">Ectobacillus funiculus</name>
    <dbReference type="NCBI Taxonomy" id="137993"/>
    <lineage>
        <taxon>Bacteria</taxon>
        <taxon>Bacillati</taxon>
        <taxon>Bacillota</taxon>
        <taxon>Bacilli</taxon>
        <taxon>Bacillales</taxon>
        <taxon>Bacillaceae</taxon>
        <taxon>Ectobacillus</taxon>
    </lineage>
</organism>
<dbReference type="GO" id="GO:0016874">
    <property type="term" value="F:ligase activity"/>
    <property type="evidence" value="ECO:0007669"/>
    <property type="project" value="UniProtKB-KW"/>
</dbReference>
<dbReference type="InterPro" id="IPR007016">
    <property type="entry name" value="O-antigen_ligase-rel_domated"/>
</dbReference>
<evidence type="ECO:0000256" key="1">
    <source>
        <dbReference type="ARBA" id="ARBA00004141"/>
    </source>
</evidence>
<keyword evidence="4 5" id="KW-0472">Membrane</keyword>
<evidence type="ECO:0000256" key="4">
    <source>
        <dbReference type="ARBA" id="ARBA00023136"/>
    </source>
</evidence>
<proteinExistence type="predicted"/>
<dbReference type="Pfam" id="PF04932">
    <property type="entry name" value="Wzy_C"/>
    <property type="match status" value="1"/>
</dbReference>
<evidence type="ECO:0000313" key="8">
    <source>
        <dbReference type="Proteomes" id="UP001589609"/>
    </source>
</evidence>
<feature type="transmembrane region" description="Helical" evidence="5">
    <location>
        <begin position="106"/>
        <end position="123"/>
    </location>
</feature>
<evidence type="ECO:0000256" key="5">
    <source>
        <dbReference type="SAM" id="Phobius"/>
    </source>
</evidence>
<protein>
    <submittedName>
        <fullName evidence="7">O-antigen ligase family protein</fullName>
    </submittedName>
</protein>
<dbReference type="EMBL" id="JBHMAF010000010">
    <property type="protein sequence ID" value="MFB9757357.1"/>
    <property type="molecule type" value="Genomic_DNA"/>
</dbReference>
<feature type="transmembrane region" description="Helical" evidence="5">
    <location>
        <begin position="135"/>
        <end position="158"/>
    </location>
</feature>
<name>A0ABV5WAG5_9BACI</name>
<keyword evidence="8" id="KW-1185">Reference proteome</keyword>
<gene>
    <name evidence="7" type="ORF">ACFFMS_02200</name>
</gene>
<dbReference type="Proteomes" id="UP001589609">
    <property type="component" value="Unassembled WGS sequence"/>
</dbReference>
<feature type="transmembrane region" description="Helical" evidence="5">
    <location>
        <begin position="12"/>
        <end position="31"/>
    </location>
</feature>
<keyword evidence="2 5" id="KW-0812">Transmembrane</keyword>
<feature type="transmembrane region" description="Helical" evidence="5">
    <location>
        <begin position="185"/>
        <end position="205"/>
    </location>
</feature>
<feature type="transmembrane region" description="Helical" evidence="5">
    <location>
        <begin position="76"/>
        <end position="94"/>
    </location>
</feature>
<reference evidence="7 8" key="1">
    <citation type="submission" date="2024-09" db="EMBL/GenBank/DDBJ databases">
        <authorList>
            <person name="Sun Q."/>
            <person name="Mori K."/>
        </authorList>
    </citation>
    <scope>NUCLEOTIDE SEQUENCE [LARGE SCALE GENOMIC DNA]</scope>
    <source>
        <strain evidence="7 8">JCM 11201</strain>
    </source>
</reference>
<feature type="transmembrane region" description="Helical" evidence="5">
    <location>
        <begin position="37"/>
        <end position="55"/>
    </location>
</feature>
<evidence type="ECO:0000256" key="3">
    <source>
        <dbReference type="ARBA" id="ARBA00022989"/>
    </source>
</evidence>
<feature type="transmembrane region" description="Helical" evidence="5">
    <location>
        <begin position="425"/>
        <end position="442"/>
    </location>
</feature>
<feature type="transmembrane region" description="Helical" evidence="5">
    <location>
        <begin position="271"/>
        <end position="289"/>
    </location>
</feature>
<comment type="subcellular location">
    <subcellularLocation>
        <location evidence="1">Membrane</location>
        <topology evidence="1">Multi-pass membrane protein</topology>
    </subcellularLocation>
</comment>
<comment type="caution">
    <text evidence="7">The sequence shown here is derived from an EMBL/GenBank/DDBJ whole genome shotgun (WGS) entry which is preliminary data.</text>
</comment>